<protein>
    <submittedName>
        <fullName evidence="2">Uncharacterized protein</fullName>
    </submittedName>
</protein>
<sequence>MASSPFDGEWHTIGEMRKRKQTGSTSPIHGMSKKAAVGSKLTLRPHNITSKTLSINQRSIAHEPSPKTSLGYITKRCAPSIPHNEPKCHYTWNCSGICRSWEGLRLVIRESTIMPIPPGD</sequence>
<keyword evidence="3" id="KW-1185">Reference proteome</keyword>
<name>A0AAE1GA45_PETCI</name>
<reference evidence="2" key="1">
    <citation type="submission" date="2023-10" db="EMBL/GenBank/DDBJ databases">
        <title>Genome assemblies of two species of porcelain crab, Petrolisthes cinctipes and Petrolisthes manimaculis (Anomura: Porcellanidae).</title>
        <authorList>
            <person name="Angst P."/>
        </authorList>
    </citation>
    <scope>NUCLEOTIDE SEQUENCE</scope>
    <source>
        <strain evidence="2">PB745_01</strain>
        <tissue evidence="2">Gill</tissue>
    </source>
</reference>
<dbReference type="AlphaFoldDB" id="A0AAE1GA45"/>
<dbReference type="Proteomes" id="UP001286313">
    <property type="component" value="Unassembled WGS sequence"/>
</dbReference>
<gene>
    <name evidence="2" type="ORF">Pcinc_007839</name>
</gene>
<evidence type="ECO:0000313" key="2">
    <source>
        <dbReference type="EMBL" id="KAK3888049.1"/>
    </source>
</evidence>
<evidence type="ECO:0000313" key="3">
    <source>
        <dbReference type="Proteomes" id="UP001286313"/>
    </source>
</evidence>
<comment type="caution">
    <text evidence="2">The sequence shown here is derived from an EMBL/GenBank/DDBJ whole genome shotgun (WGS) entry which is preliminary data.</text>
</comment>
<organism evidence="2 3">
    <name type="scientific">Petrolisthes cinctipes</name>
    <name type="common">Flat porcelain crab</name>
    <dbReference type="NCBI Taxonomy" id="88211"/>
    <lineage>
        <taxon>Eukaryota</taxon>
        <taxon>Metazoa</taxon>
        <taxon>Ecdysozoa</taxon>
        <taxon>Arthropoda</taxon>
        <taxon>Crustacea</taxon>
        <taxon>Multicrustacea</taxon>
        <taxon>Malacostraca</taxon>
        <taxon>Eumalacostraca</taxon>
        <taxon>Eucarida</taxon>
        <taxon>Decapoda</taxon>
        <taxon>Pleocyemata</taxon>
        <taxon>Anomura</taxon>
        <taxon>Galatheoidea</taxon>
        <taxon>Porcellanidae</taxon>
        <taxon>Petrolisthes</taxon>
    </lineage>
</organism>
<feature type="region of interest" description="Disordered" evidence="1">
    <location>
        <begin position="1"/>
        <end position="43"/>
    </location>
</feature>
<proteinExistence type="predicted"/>
<evidence type="ECO:0000256" key="1">
    <source>
        <dbReference type="SAM" id="MobiDB-lite"/>
    </source>
</evidence>
<accession>A0AAE1GA45</accession>
<dbReference type="EMBL" id="JAWQEG010000588">
    <property type="protein sequence ID" value="KAK3888049.1"/>
    <property type="molecule type" value="Genomic_DNA"/>
</dbReference>